<name>A0A2N0VEG7_9BACT</name>
<evidence type="ECO:0000256" key="7">
    <source>
        <dbReference type="ARBA" id="ARBA00022833"/>
    </source>
</evidence>
<keyword evidence="14" id="KW-1185">Reference proteome</keyword>
<dbReference type="GO" id="GO:0006508">
    <property type="term" value="P:proteolysis"/>
    <property type="evidence" value="ECO:0007669"/>
    <property type="project" value="UniProtKB-KW"/>
</dbReference>
<feature type="transmembrane region" description="Helical" evidence="11">
    <location>
        <begin position="227"/>
        <end position="248"/>
    </location>
</feature>
<sequence length="641" mass="70984">MDFFEAQDQAKRKTGKLIFFYLLAVIGIILSIYVVTVFLYRWQLAGFSDTSWINPAWFIVVSAIVLLTITTGTLYRVAQLRKGGSSVAQLLGGRQVESSTKDADERRLMNIVEEMSIASGLPVPEVYILDKEENINAFAAGFGTNDAAVGVTRGALEQLTRDELQGVIAHEFSHIFNGDMRLNIRLIGILNGILVIHIMGMLLMRSVMYSRGGRTRSSSNGKGSGNITIVILVMGLSLIIIGYIGMIFGRMIQSAISRQREYLADAAAVQYTRNPDGLAGALTKIGLKSKGAEINDGHAMEMSHLFFASSFHSALDKLYSTHPPIEKRIKAIKPSMNPEDLRRQEKMKQKFQEQHVSGKKGEPSTGGFAGHAALSPEVILGAIGVLDGNHVENAGNLLNEISDDLKKAAHEPLEAEALMFALLFATSHQKLPDWFNENVDQTISETTKQLLAELSEAPREWFLPLAEISLPILRQLSKEQYQSFRSVLESIIKKSDQENLFAFAIEKLLLRQLDTAFSSRKEPEIRHHHFKTLGHEMSVMLSALSYLSDEDPESAWKAGLKPIENLLPPDASLLSKEECTIEKLDQALDELAASSNPVKKYILRAIIHCIYSDKILSLEEKELTRAISEALDCPIPMGAFG</sequence>
<dbReference type="RefSeq" id="WP_101074288.1">
    <property type="nucleotide sequence ID" value="NZ_PISP01000006.1"/>
</dbReference>
<evidence type="ECO:0000256" key="9">
    <source>
        <dbReference type="ARBA" id="ARBA00023049"/>
    </source>
</evidence>
<evidence type="ECO:0000313" key="13">
    <source>
        <dbReference type="EMBL" id="PKD42591.1"/>
    </source>
</evidence>
<gene>
    <name evidence="13" type="ORF">CWD77_14365</name>
</gene>
<evidence type="ECO:0000256" key="11">
    <source>
        <dbReference type="SAM" id="Phobius"/>
    </source>
</evidence>
<keyword evidence="7" id="KW-0862">Zinc</keyword>
<evidence type="ECO:0000256" key="2">
    <source>
        <dbReference type="ARBA" id="ARBA00022475"/>
    </source>
</evidence>
<dbReference type="InterPro" id="IPR050083">
    <property type="entry name" value="HtpX_protease"/>
</dbReference>
<keyword evidence="3 13" id="KW-0645">Protease</keyword>
<feature type="transmembrane region" description="Helical" evidence="11">
    <location>
        <begin position="18"/>
        <end position="40"/>
    </location>
</feature>
<evidence type="ECO:0000256" key="3">
    <source>
        <dbReference type="ARBA" id="ARBA00022670"/>
    </source>
</evidence>
<dbReference type="CDD" id="cd07340">
    <property type="entry name" value="M48B_Htpx_like"/>
    <property type="match status" value="1"/>
</dbReference>
<protein>
    <submittedName>
        <fullName evidence="13">Zn-dependent protease with chaperone function</fullName>
    </submittedName>
</protein>
<keyword evidence="9" id="KW-0482">Metalloprotease</keyword>
<evidence type="ECO:0000256" key="1">
    <source>
        <dbReference type="ARBA" id="ARBA00001947"/>
    </source>
</evidence>
<keyword evidence="6" id="KW-0378">Hydrolase</keyword>
<accession>A0A2N0VEG7</accession>
<evidence type="ECO:0000256" key="10">
    <source>
        <dbReference type="ARBA" id="ARBA00023136"/>
    </source>
</evidence>
<reference evidence="13 14" key="1">
    <citation type="submission" date="2017-11" db="EMBL/GenBank/DDBJ databases">
        <title>Rhodohalobacter 15182 sp. nov., isolated from a salt lake.</title>
        <authorList>
            <person name="Han S."/>
        </authorList>
    </citation>
    <scope>NUCLEOTIDE SEQUENCE [LARGE SCALE GENOMIC DNA]</scope>
    <source>
        <strain evidence="13 14">15182</strain>
    </source>
</reference>
<feature type="transmembrane region" description="Helical" evidence="11">
    <location>
        <begin position="186"/>
        <end position="207"/>
    </location>
</feature>
<feature type="domain" description="Peptidase M48" evidence="12">
    <location>
        <begin position="104"/>
        <end position="333"/>
    </location>
</feature>
<organism evidence="13 14">
    <name type="scientific">Rhodohalobacter barkolensis</name>
    <dbReference type="NCBI Taxonomy" id="2053187"/>
    <lineage>
        <taxon>Bacteria</taxon>
        <taxon>Pseudomonadati</taxon>
        <taxon>Balneolota</taxon>
        <taxon>Balneolia</taxon>
        <taxon>Balneolales</taxon>
        <taxon>Balneolaceae</taxon>
        <taxon>Rhodohalobacter</taxon>
    </lineage>
</organism>
<dbReference type="AlphaFoldDB" id="A0A2N0VEG7"/>
<keyword evidence="2" id="KW-1003">Cell membrane</keyword>
<dbReference type="PANTHER" id="PTHR43221">
    <property type="entry name" value="PROTEASE HTPX"/>
    <property type="match status" value="1"/>
</dbReference>
<keyword evidence="10 11" id="KW-0472">Membrane</keyword>
<dbReference type="InterPro" id="IPR001915">
    <property type="entry name" value="Peptidase_M48"/>
</dbReference>
<evidence type="ECO:0000259" key="12">
    <source>
        <dbReference type="Pfam" id="PF01435"/>
    </source>
</evidence>
<comment type="caution">
    <text evidence="13">The sequence shown here is derived from an EMBL/GenBank/DDBJ whole genome shotgun (WGS) entry which is preliminary data.</text>
</comment>
<evidence type="ECO:0000256" key="6">
    <source>
        <dbReference type="ARBA" id="ARBA00022801"/>
    </source>
</evidence>
<evidence type="ECO:0000313" key="14">
    <source>
        <dbReference type="Proteomes" id="UP000233398"/>
    </source>
</evidence>
<dbReference type="PANTHER" id="PTHR43221:SF2">
    <property type="entry name" value="PROTEASE HTPX HOMOLOG"/>
    <property type="match status" value="1"/>
</dbReference>
<dbReference type="GO" id="GO:0046872">
    <property type="term" value="F:metal ion binding"/>
    <property type="evidence" value="ECO:0007669"/>
    <property type="project" value="UniProtKB-KW"/>
</dbReference>
<evidence type="ECO:0000256" key="8">
    <source>
        <dbReference type="ARBA" id="ARBA00022989"/>
    </source>
</evidence>
<dbReference type="Gene3D" id="3.30.2010.10">
    <property type="entry name" value="Metalloproteases ('zincins'), catalytic domain"/>
    <property type="match status" value="1"/>
</dbReference>
<keyword evidence="5" id="KW-0479">Metal-binding</keyword>
<evidence type="ECO:0000256" key="5">
    <source>
        <dbReference type="ARBA" id="ARBA00022723"/>
    </source>
</evidence>
<feature type="transmembrane region" description="Helical" evidence="11">
    <location>
        <begin position="52"/>
        <end position="75"/>
    </location>
</feature>
<evidence type="ECO:0000256" key="4">
    <source>
        <dbReference type="ARBA" id="ARBA00022692"/>
    </source>
</evidence>
<dbReference type="GO" id="GO:0004222">
    <property type="term" value="F:metalloendopeptidase activity"/>
    <property type="evidence" value="ECO:0007669"/>
    <property type="project" value="InterPro"/>
</dbReference>
<proteinExistence type="predicted"/>
<keyword evidence="4 11" id="KW-0812">Transmembrane</keyword>
<dbReference type="EMBL" id="PISP01000006">
    <property type="protein sequence ID" value="PKD42591.1"/>
    <property type="molecule type" value="Genomic_DNA"/>
</dbReference>
<keyword evidence="8 11" id="KW-1133">Transmembrane helix</keyword>
<dbReference type="OrthoDB" id="9810445at2"/>
<dbReference type="Proteomes" id="UP000233398">
    <property type="component" value="Unassembled WGS sequence"/>
</dbReference>
<comment type="cofactor">
    <cofactor evidence="1">
        <name>Zn(2+)</name>
        <dbReference type="ChEBI" id="CHEBI:29105"/>
    </cofactor>
</comment>
<dbReference type="Pfam" id="PF01435">
    <property type="entry name" value="Peptidase_M48"/>
    <property type="match status" value="1"/>
</dbReference>